<proteinExistence type="predicted"/>
<dbReference type="AlphaFoldDB" id="A0A542CV14"/>
<dbReference type="SUPFAM" id="SSF56059">
    <property type="entry name" value="Glutathione synthetase ATP-binding domain-like"/>
    <property type="match status" value="1"/>
</dbReference>
<evidence type="ECO:0000259" key="1">
    <source>
        <dbReference type="Pfam" id="PF21068"/>
    </source>
</evidence>
<gene>
    <name evidence="2" type="ORF">FB471_6837</name>
</gene>
<name>A0A542CV14_AMYCI</name>
<keyword evidence="3" id="KW-1185">Reference proteome</keyword>
<reference evidence="2 3" key="1">
    <citation type="submission" date="2019-06" db="EMBL/GenBank/DDBJ databases">
        <title>Sequencing the genomes of 1000 actinobacteria strains.</title>
        <authorList>
            <person name="Klenk H.-P."/>
        </authorList>
    </citation>
    <scope>NUCLEOTIDE SEQUENCE [LARGE SCALE GENOMIC DNA]</scope>
    <source>
        <strain evidence="2 3">DSM 45679</strain>
    </source>
</reference>
<dbReference type="Gene3D" id="3.30.470.20">
    <property type="entry name" value="ATP-grasp fold, B domain"/>
    <property type="match status" value="1"/>
</dbReference>
<evidence type="ECO:0000313" key="2">
    <source>
        <dbReference type="EMBL" id="TQI94665.1"/>
    </source>
</evidence>
<dbReference type="Pfam" id="PF21068">
    <property type="entry name" value="ATPgraspMvdD"/>
    <property type="match status" value="1"/>
</dbReference>
<accession>A0A542CV14</accession>
<dbReference type="RefSeq" id="WP_142003869.1">
    <property type="nucleotide sequence ID" value="NZ_VFML01000002.1"/>
</dbReference>
<feature type="domain" description="MvdD-like pre-ATP grasp" evidence="1">
    <location>
        <begin position="3"/>
        <end position="115"/>
    </location>
</feature>
<dbReference type="EMBL" id="VFML01000002">
    <property type="protein sequence ID" value="TQI94665.1"/>
    <property type="molecule type" value="Genomic_DNA"/>
</dbReference>
<comment type="caution">
    <text evidence="2">The sequence shown here is derived from an EMBL/GenBank/DDBJ whole genome shotgun (WGS) entry which is preliminary data.</text>
</comment>
<evidence type="ECO:0000313" key="3">
    <source>
        <dbReference type="Proteomes" id="UP000320876"/>
    </source>
</evidence>
<dbReference type="OrthoDB" id="9794735at2"/>
<dbReference type="InterPro" id="IPR048936">
    <property type="entry name" value="MvdD-like_ATPgrasp"/>
</dbReference>
<organism evidence="2 3">
    <name type="scientific">Amycolatopsis cihanbeyliensis</name>
    <dbReference type="NCBI Taxonomy" id="1128664"/>
    <lineage>
        <taxon>Bacteria</taxon>
        <taxon>Bacillati</taxon>
        <taxon>Actinomycetota</taxon>
        <taxon>Actinomycetes</taxon>
        <taxon>Pseudonocardiales</taxon>
        <taxon>Pseudonocardiaceae</taxon>
        <taxon>Amycolatopsis</taxon>
    </lineage>
</organism>
<dbReference type="Proteomes" id="UP000320876">
    <property type="component" value="Unassembled WGS sequence"/>
</dbReference>
<protein>
    <submittedName>
        <fullName evidence="2">ATP-grasp ribosomal peptide maturase</fullName>
    </submittedName>
</protein>
<sequence>MTVLVLAQELDRTADGVIQGLSEAGVPVVRIDLSWFPQRLALDAMFRDGAWEGCLRTEYHEVDLASVRAVWVRSPSLFRMPEGMSAAEADYARREAKLGVAGVLLALPGVFWVNRPDLAATAAYKPVQYSVGARCGLRIPRTLITNRDTAVTRFARSSATGVVCKPLSTNLLFENDTYRMGYTRRLTAPDLADLAGIEVTAHQLQDWVPKLRECRAVIVGEDVFAVAIRAGSQESYIDWKADIQSLSFEVIDLPDRVVTALRAFMSELGLVYGAFDLVLGPDPHDERGEVVSMLECNPGGQYGFLEAMAGVPITDSLVRLLAGGGIR</sequence>